<evidence type="ECO:0000256" key="1">
    <source>
        <dbReference type="RuleBase" id="RU003460"/>
    </source>
</evidence>
<dbReference type="InterPro" id="IPR007117">
    <property type="entry name" value="Expansin_CBD"/>
</dbReference>
<dbReference type="PROSITE" id="PS50843">
    <property type="entry name" value="EXPANSIN_CBD"/>
    <property type="match status" value="1"/>
</dbReference>
<feature type="chain" id="PRO_5002202813" evidence="2">
    <location>
        <begin position="28"/>
        <end position="254"/>
    </location>
</feature>
<dbReference type="PROSITE" id="PS50842">
    <property type="entry name" value="EXPANSIN_EG45"/>
    <property type="match status" value="1"/>
</dbReference>
<dbReference type="PRINTS" id="PR01225">
    <property type="entry name" value="EXPANSNFAMLY"/>
</dbReference>
<evidence type="ECO:0000313" key="5">
    <source>
        <dbReference type="EMBL" id="JAG87204.1"/>
    </source>
</evidence>
<sequence>MASSSMIVARWVLLVCVVLLLVSLSSAENSYSTSRATYYGSPDCLGTAGGACGYGSFGRNLNGGDVAAVAQLYRNGTGCGACYQVRCIDAALCSDEGVKIVVTDYGQGDRTDFILSSHGYSQLALSGKTKDLISMGVVDVEYKRISCQYPGYNLMLMIDESSNFPDYLALQFRYQAGQQDVLAVELCQEQSYEWKAMCRSHGAVWDVVMPPKGALSVRFLVSDGNGQEWKSAGNVIPPNWYAGALYDSGIQLYS</sequence>
<dbReference type="Pfam" id="PF03330">
    <property type="entry name" value="DPBB_1"/>
    <property type="match status" value="1"/>
</dbReference>
<dbReference type="InterPro" id="IPR007112">
    <property type="entry name" value="Expansin/allergen_DPBB_dom"/>
</dbReference>
<dbReference type="PANTHER" id="PTHR31692">
    <property type="entry name" value="EXPANSIN-B3"/>
    <property type="match status" value="1"/>
</dbReference>
<dbReference type="EMBL" id="GCHU01013158">
    <property type="protein sequence ID" value="JAG87204.1"/>
    <property type="molecule type" value="Transcribed_RNA"/>
</dbReference>
<dbReference type="AlphaFoldDB" id="A0A0C9RTY4"/>
<dbReference type="InterPro" id="IPR036908">
    <property type="entry name" value="RlpA-like_sf"/>
</dbReference>
<dbReference type="Pfam" id="PF01357">
    <property type="entry name" value="Expansin_C"/>
    <property type="match status" value="1"/>
</dbReference>
<dbReference type="InterPro" id="IPR007118">
    <property type="entry name" value="Expan_Lol_pI"/>
</dbReference>
<feature type="domain" description="Expansin-like CBD" evidence="4">
    <location>
        <begin position="166"/>
        <end position="248"/>
    </location>
</feature>
<keyword evidence="2" id="KW-0732">Signal</keyword>
<dbReference type="GO" id="GO:0005576">
    <property type="term" value="C:extracellular region"/>
    <property type="evidence" value="ECO:0007669"/>
    <property type="project" value="InterPro"/>
</dbReference>
<dbReference type="SUPFAM" id="SSF49590">
    <property type="entry name" value="PHL pollen allergen"/>
    <property type="match status" value="1"/>
</dbReference>
<dbReference type="CDD" id="cd22277">
    <property type="entry name" value="DPBB_EXLB_N"/>
    <property type="match status" value="1"/>
</dbReference>
<comment type="similarity">
    <text evidence="1">Belongs to the expansin family.</text>
</comment>
<dbReference type="InterPro" id="IPR009009">
    <property type="entry name" value="RlpA-like_DPBB"/>
</dbReference>
<feature type="domain" description="Expansin-like EG45" evidence="3">
    <location>
        <begin position="49"/>
        <end position="152"/>
    </location>
</feature>
<evidence type="ECO:0000259" key="4">
    <source>
        <dbReference type="PROSITE" id="PS50843"/>
    </source>
</evidence>
<feature type="signal peptide" evidence="2">
    <location>
        <begin position="1"/>
        <end position="27"/>
    </location>
</feature>
<dbReference type="Gene3D" id="2.60.40.760">
    <property type="entry name" value="Expansin, cellulose-binding-like domain"/>
    <property type="match status" value="1"/>
</dbReference>
<evidence type="ECO:0000259" key="3">
    <source>
        <dbReference type="PROSITE" id="PS50842"/>
    </source>
</evidence>
<organism evidence="5">
    <name type="scientific">Wollemia nobilis</name>
    <dbReference type="NCBI Taxonomy" id="56998"/>
    <lineage>
        <taxon>Eukaryota</taxon>
        <taxon>Viridiplantae</taxon>
        <taxon>Streptophyta</taxon>
        <taxon>Embryophyta</taxon>
        <taxon>Tracheophyta</taxon>
        <taxon>Spermatophyta</taxon>
        <taxon>Pinopsida</taxon>
        <taxon>Pinidae</taxon>
        <taxon>Conifers II</taxon>
        <taxon>Araucariales</taxon>
        <taxon>Araucariaceae</taxon>
        <taxon>Wollemia</taxon>
    </lineage>
</organism>
<dbReference type="SUPFAM" id="SSF50685">
    <property type="entry name" value="Barwin-like endoglucanases"/>
    <property type="match status" value="1"/>
</dbReference>
<name>A0A0C9RTY4_9CONI</name>
<dbReference type="Gene3D" id="2.40.40.10">
    <property type="entry name" value="RlpA-like domain"/>
    <property type="match status" value="1"/>
</dbReference>
<reference evidence="5" key="1">
    <citation type="submission" date="2015-02" db="EMBL/GenBank/DDBJ databases">
        <title>A transcriptome of Wollemia nobilis - a relic of Gondwana.</title>
        <authorList>
            <person name="Chia J.Y."/>
            <person name="Leong Y.S."/>
            <person name="Abdul Karim S."/>
            <person name="Wan Azmi N."/>
            <person name="Hercus R."/>
            <person name="Croft L."/>
        </authorList>
    </citation>
    <scope>NUCLEOTIDE SEQUENCE</scope>
    <source>
        <strain evidence="5">MaeBrown</strain>
        <tissue evidence="5">Leaf</tissue>
    </source>
</reference>
<protein>
    <submittedName>
        <fullName evidence="5">TSA: Wollemia nobilis Ref_Wollemi_Transcript_13234_1105 transcribed RNA sequence</fullName>
    </submittedName>
</protein>
<dbReference type="InterPro" id="IPR036749">
    <property type="entry name" value="Expansin_CBD_sf"/>
</dbReference>
<dbReference type="PANTHER" id="PTHR31692:SF2">
    <property type="entry name" value="EXPANSIN-LIKE B1"/>
    <property type="match status" value="1"/>
</dbReference>
<proteinExistence type="inferred from homology"/>
<accession>A0A0C9RTY4</accession>
<evidence type="ECO:0000256" key="2">
    <source>
        <dbReference type="SAM" id="SignalP"/>
    </source>
</evidence>